<dbReference type="Pfam" id="PF20945">
    <property type="entry name" value="RMP1"/>
    <property type="match status" value="1"/>
</dbReference>
<feature type="region of interest" description="Disordered" evidence="1">
    <location>
        <begin position="175"/>
        <end position="218"/>
    </location>
</feature>
<keyword evidence="4" id="KW-1185">Reference proteome</keyword>
<feature type="compositionally biased region" description="Basic residues" evidence="1">
    <location>
        <begin position="192"/>
        <end position="205"/>
    </location>
</feature>
<dbReference type="CDD" id="cd22573">
    <property type="entry name" value="RMP1_RBD"/>
    <property type="match status" value="1"/>
</dbReference>
<accession>A0A5N6THD9</accession>
<gene>
    <name evidence="3" type="ORF">BDV25DRAFT_69228</name>
</gene>
<evidence type="ECO:0000259" key="2">
    <source>
        <dbReference type="Pfam" id="PF20945"/>
    </source>
</evidence>
<feature type="domain" description="RNase MRP protein 1 RNA binding" evidence="2">
    <location>
        <begin position="12"/>
        <end position="101"/>
    </location>
</feature>
<dbReference type="GO" id="GO:0000172">
    <property type="term" value="C:ribonuclease MRP complex"/>
    <property type="evidence" value="ECO:0007669"/>
    <property type="project" value="InterPro"/>
</dbReference>
<protein>
    <recommendedName>
        <fullName evidence="2">RNase MRP protein 1 RNA binding domain-containing protein</fullName>
    </recommendedName>
</protein>
<evidence type="ECO:0000313" key="4">
    <source>
        <dbReference type="Proteomes" id="UP000325780"/>
    </source>
</evidence>
<name>A0A5N6THD9_ASPAV</name>
<dbReference type="PANTHER" id="PTHR37792">
    <property type="entry name" value="RIBONUCLEASE MRP PROTEIN SUBUNIT RMP1"/>
    <property type="match status" value="1"/>
</dbReference>
<dbReference type="EMBL" id="ML742335">
    <property type="protein sequence ID" value="KAE8145549.1"/>
    <property type="molecule type" value="Genomic_DNA"/>
</dbReference>
<dbReference type="PANTHER" id="PTHR37792:SF1">
    <property type="entry name" value="RIBONUCLEASE MRP PROTEIN SUBUNIT RMP1"/>
    <property type="match status" value="1"/>
</dbReference>
<reference evidence="3 4" key="1">
    <citation type="submission" date="2019-04" db="EMBL/GenBank/DDBJ databases">
        <title>Friends and foes A comparative genomics study of 23 Aspergillus species from section Flavi.</title>
        <authorList>
            <consortium name="DOE Joint Genome Institute"/>
            <person name="Kjaerbolling I."/>
            <person name="Vesth T."/>
            <person name="Frisvad J.C."/>
            <person name="Nybo J.L."/>
            <person name="Theobald S."/>
            <person name="Kildgaard S."/>
            <person name="Isbrandt T."/>
            <person name="Kuo A."/>
            <person name="Sato A."/>
            <person name="Lyhne E.K."/>
            <person name="Kogle M.E."/>
            <person name="Wiebenga A."/>
            <person name="Kun R.S."/>
            <person name="Lubbers R.J."/>
            <person name="Makela M.R."/>
            <person name="Barry K."/>
            <person name="Chovatia M."/>
            <person name="Clum A."/>
            <person name="Daum C."/>
            <person name="Haridas S."/>
            <person name="He G."/>
            <person name="LaButti K."/>
            <person name="Lipzen A."/>
            <person name="Mondo S."/>
            <person name="Riley R."/>
            <person name="Salamov A."/>
            <person name="Simmons B.A."/>
            <person name="Magnuson J.K."/>
            <person name="Henrissat B."/>
            <person name="Mortensen U.H."/>
            <person name="Larsen T.O."/>
            <person name="Devries R.P."/>
            <person name="Grigoriev I.V."/>
            <person name="Machida M."/>
            <person name="Baker S.E."/>
            <person name="Andersen M.R."/>
        </authorList>
    </citation>
    <scope>NUCLEOTIDE SEQUENCE [LARGE SCALE GENOMIC DNA]</scope>
    <source>
        <strain evidence="3 4">IBT 18842</strain>
    </source>
</reference>
<dbReference type="OrthoDB" id="5414547at2759"/>
<dbReference type="GO" id="GO:0000294">
    <property type="term" value="P:nuclear-transcribed mRNA catabolic process, RNase MRP-dependent"/>
    <property type="evidence" value="ECO:0007669"/>
    <property type="project" value="TreeGrafter"/>
</dbReference>
<evidence type="ECO:0000256" key="1">
    <source>
        <dbReference type="SAM" id="MobiDB-lite"/>
    </source>
</evidence>
<dbReference type="InterPro" id="IPR047204">
    <property type="entry name" value="RMP1_RBD"/>
</dbReference>
<dbReference type="InterPro" id="IPR047205">
    <property type="entry name" value="RMP1"/>
</dbReference>
<sequence>MDAHNIFAVHSILQLIYHRNKNQHRKTKWWKWLSILKRNTWNLARSLEHVLSLGGIKSSPETYKQYLVTYIFPNCYQAFSMVVADGQFSTLGTVLLGTLARLTKAMGMNKELQTVVQPRKLHVVAPSHAKATEAVDIGEVLARNKESNSSELCTASRLATGHNLKAISKKPKGVMNISAGKENNNKQEHKEHKERKKMKERRKERKKDAIDDLFKGLL</sequence>
<evidence type="ECO:0000313" key="3">
    <source>
        <dbReference type="EMBL" id="KAE8145549.1"/>
    </source>
</evidence>
<dbReference type="AlphaFoldDB" id="A0A5N6THD9"/>
<proteinExistence type="predicted"/>
<organism evidence="3 4">
    <name type="scientific">Aspergillus avenaceus</name>
    <dbReference type="NCBI Taxonomy" id="36643"/>
    <lineage>
        <taxon>Eukaryota</taxon>
        <taxon>Fungi</taxon>
        <taxon>Dikarya</taxon>
        <taxon>Ascomycota</taxon>
        <taxon>Pezizomycotina</taxon>
        <taxon>Eurotiomycetes</taxon>
        <taxon>Eurotiomycetidae</taxon>
        <taxon>Eurotiales</taxon>
        <taxon>Aspergillaceae</taxon>
        <taxon>Aspergillus</taxon>
        <taxon>Aspergillus subgen. Circumdati</taxon>
    </lineage>
</organism>
<feature type="compositionally biased region" description="Basic and acidic residues" evidence="1">
    <location>
        <begin position="206"/>
        <end position="218"/>
    </location>
</feature>
<dbReference type="Proteomes" id="UP000325780">
    <property type="component" value="Unassembled WGS sequence"/>
</dbReference>
<dbReference type="GO" id="GO:0000466">
    <property type="term" value="P:maturation of 5.8S rRNA from tricistronic rRNA transcript (SSU-rRNA, 5.8S rRNA, LSU-rRNA)"/>
    <property type="evidence" value="ECO:0007669"/>
    <property type="project" value="TreeGrafter"/>
</dbReference>
<dbReference type="GO" id="GO:0042134">
    <property type="term" value="F:rRNA primary transcript binding"/>
    <property type="evidence" value="ECO:0007669"/>
    <property type="project" value="InterPro"/>
</dbReference>